<protein>
    <recommendedName>
        <fullName evidence="7">Small ribosomal subunit protein uS13</fullName>
    </recommendedName>
</protein>
<dbReference type="SUPFAM" id="SSF46946">
    <property type="entry name" value="S13-like H2TH domain"/>
    <property type="match status" value="1"/>
</dbReference>
<evidence type="ECO:0000313" key="11">
    <source>
        <dbReference type="Proteomes" id="UP000284763"/>
    </source>
</evidence>
<dbReference type="InterPro" id="IPR001892">
    <property type="entry name" value="Ribosomal_uS13"/>
</dbReference>
<dbReference type="InterPro" id="IPR027437">
    <property type="entry name" value="Rbsml_uS13_C"/>
</dbReference>
<comment type="subunit">
    <text evidence="6 7">Part of the 30S ribosomal subunit. Forms a loose heterodimer with protein S19. Forms two bridges to the 50S subunit in the 70S ribosome.</text>
</comment>
<comment type="caution">
    <text evidence="10">The sequence shown here is derived from an EMBL/GenBank/DDBJ whole genome shotgun (WGS) entry which is preliminary data.</text>
</comment>
<dbReference type="AlphaFoldDB" id="A0A3R7XS55"/>
<evidence type="ECO:0000256" key="6">
    <source>
        <dbReference type="ARBA" id="ARBA00063089"/>
    </source>
</evidence>
<evidence type="ECO:0000256" key="3">
    <source>
        <dbReference type="ARBA" id="ARBA00022884"/>
    </source>
</evidence>
<dbReference type="InterPro" id="IPR019977">
    <property type="entry name" value="Ribosomal_uS13_archaeal"/>
</dbReference>
<dbReference type="NCBIfam" id="TIGR03629">
    <property type="entry name" value="uS13_arch"/>
    <property type="match status" value="1"/>
</dbReference>
<comment type="similarity">
    <text evidence="1 7 8">Belongs to the universal ribosomal protein uS13 family.</text>
</comment>
<evidence type="ECO:0000256" key="5">
    <source>
        <dbReference type="ARBA" id="ARBA00023274"/>
    </source>
</evidence>
<dbReference type="PIRSF" id="PIRSF002134">
    <property type="entry name" value="Ribosomal_S13"/>
    <property type="match status" value="1"/>
</dbReference>
<keyword evidence="4 7" id="KW-0689">Ribosomal protein</keyword>
<dbReference type="HAMAP" id="MF_01315">
    <property type="entry name" value="Ribosomal_uS13"/>
    <property type="match status" value="1"/>
</dbReference>
<dbReference type="EMBL" id="QZAB01000472">
    <property type="protein sequence ID" value="RQD82176.1"/>
    <property type="molecule type" value="Genomic_DNA"/>
</dbReference>
<organism evidence="10 11">
    <name type="scientific">Methanosalsum natronophilum</name>
    <dbReference type="NCBI Taxonomy" id="768733"/>
    <lineage>
        <taxon>Archaea</taxon>
        <taxon>Methanobacteriati</taxon>
        <taxon>Methanobacteriota</taxon>
        <taxon>Stenosarchaea group</taxon>
        <taxon>Methanomicrobia</taxon>
        <taxon>Methanosarcinales</taxon>
        <taxon>Methanosarcinaceae</taxon>
        <taxon>Methanosalsum</taxon>
    </lineage>
</organism>
<dbReference type="InterPro" id="IPR010979">
    <property type="entry name" value="Ribosomal_uS13-like_H2TH"/>
</dbReference>
<dbReference type="RefSeq" id="WP_374761086.1">
    <property type="nucleotide sequence ID" value="NZ_JANUCS010000015.1"/>
</dbReference>
<dbReference type="Gene3D" id="4.10.910.10">
    <property type="entry name" value="30s ribosomal protein s13, domain 2"/>
    <property type="match status" value="1"/>
</dbReference>
<dbReference type="GO" id="GO:0005829">
    <property type="term" value="C:cytosol"/>
    <property type="evidence" value="ECO:0007669"/>
    <property type="project" value="TreeGrafter"/>
</dbReference>
<keyword evidence="2 7" id="KW-0699">rRNA-binding</keyword>
<gene>
    <name evidence="7" type="primary">rps13</name>
    <name evidence="10" type="ORF">D5R95_07540</name>
</gene>
<sequence>MAEEEMRHLVRIMNTDLKGDQPVEYALTGIRGIGRRTARILTERADVDPTEKIGYLSDEDVQKLNENINDFEKNVPAWMLNRRKDPLTGDDKHLLGQDIILTIREDLNTLKKIRAYRGIRHERGLKVRGQRTKSTGRGGSTIGVSKKK</sequence>
<name>A0A3R7XS55_9EURY</name>
<dbReference type="PANTHER" id="PTHR10871">
    <property type="entry name" value="30S RIBOSOMAL PROTEIN S13/40S RIBOSOMAL PROTEIN S18"/>
    <property type="match status" value="1"/>
</dbReference>
<dbReference type="GO" id="GO:0019843">
    <property type="term" value="F:rRNA binding"/>
    <property type="evidence" value="ECO:0007669"/>
    <property type="project" value="UniProtKB-UniRule"/>
</dbReference>
<evidence type="ECO:0000256" key="2">
    <source>
        <dbReference type="ARBA" id="ARBA00022730"/>
    </source>
</evidence>
<evidence type="ECO:0000256" key="9">
    <source>
        <dbReference type="SAM" id="MobiDB-lite"/>
    </source>
</evidence>
<dbReference type="GO" id="GO:0015935">
    <property type="term" value="C:small ribosomal subunit"/>
    <property type="evidence" value="ECO:0007669"/>
    <property type="project" value="TreeGrafter"/>
</dbReference>
<evidence type="ECO:0000256" key="4">
    <source>
        <dbReference type="ARBA" id="ARBA00022980"/>
    </source>
</evidence>
<accession>A0A3R7XS55</accession>
<dbReference type="GO" id="GO:0003735">
    <property type="term" value="F:structural constituent of ribosome"/>
    <property type="evidence" value="ECO:0007669"/>
    <property type="project" value="InterPro"/>
</dbReference>
<comment type="function">
    <text evidence="7">Located at the top of the head of the 30S subunit, it contacts several helices of the 16S rRNA. In the 70S ribosome it contacts the 23S rRNA (bridge B1a) and protein L5 of the 50S subunit (bridge B1b), connecting the 2 subunits; these bridges are implicated in subunit movement.</text>
</comment>
<evidence type="ECO:0000256" key="8">
    <source>
        <dbReference type="RuleBase" id="RU003830"/>
    </source>
</evidence>
<reference evidence="10 11" key="1">
    <citation type="submission" date="2018-08" db="EMBL/GenBank/DDBJ databases">
        <title>The metabolism and importance of syntrophic acetate oxidation coupled to methane or sulfide production in haloalkaline environments.</title>
        <authorList>
            <person name="Timmers P.H.A."/>
            <person name="Vavourakis C.D."/>
            <person name="Sorokin D.Y."/>
            <person name="Sinninghe Damste J.S."/>
            <person name="Muyzer G."/>
            <person name="Stams A.J.M."/>
            <person name="Plugge C.M."/>
        </authorList>
    </citation>
    <scope>NUCLEOTIDE SEQUENCE [LARGE SCALE GENOMIC DNA]</scope>
    <source>
        <strain evidence="10">MSAO_Arc3</strain>
    </source>
</reference>
<dbReference type="NCBIfam" id="NF003140">
    <property type="entry name" value="PRK04053.1"/>
    <property type="match status" value="1"/>
</dbReference>
<dbReference type="Proteomes" id="UP000284763">
    <property type="component" value="Unassembled WGS sequence"/>
</dbReference>
<evidence type="ECO:0000256" key="1">
    <source>
        <dbReference type="ARBA" id="ARBA00008080"/>
    </source>
</evidence>
<dbReference type="PROSITE" id="PS50159">
    <property type="entry name" value="RIBOSOMAL_S13_2"/>
    <property type="match status" value="1"/>
</dbReference>
<dbReference type="FunFam" id="1.10.8.50:FF:000001">
    <property type="entry name" value="30S ribosomal protein S13"/>
    <property type="match status" value="1"/>
</dbReference>
<keyword evidence="3 7" id="KW-0694">RNA-binding</keyword>
<feature type="region of interest" description="Disordered" evidence="9">
    <location>
        <begin position="128"/>
        <end position="148"/>
    </location>
</feature>
<dbReference type="Gene3D" id="1.10.8.50">
    <property type="match status" value="1"/>
</dbReference>
<dbReference type="Pfam" id="PF00416">
    <property type="entry name" value="Ribosomal_S13"/>
    <property type="match status" value="1"/>
</dbReference>
<dbReference type="FunFam" id="4.10.910.10:FF:000002">
    <property type="entry name" value="40S ribosomal protein S18"/>
    <property type="match status" value="1"/>
</dbReference>
<evidence type="ECO:0000256" key="7">
    <source>
        <dbReference type="HAMAP-Rule" id="MF_01315"/>
    </source>
</evidence>
<dbReference type="GO" id="GO:0006412">
    <property type="term" value="P:translation"/>
    <property type="evidence" value="ECO:0007669"/>
    <property type="project" value="UniProtKB-UniRule"/>
</dbReference>
<evidence type="ECO:0000313" key="10">
    <source>
        <dbReference type="EMBL" id="RQD82176.1"/>
    </source>
</evidence>
<proteinExistence type="inferred from homology"/>
<dbReference type="InterPro" id="IPR018269">
    <property type="entry name" value="Ribosomal_uS13_CS"/>
</dbReference>
<dbReference type="PANTHER" id="PTHR10871:SF3">
    <property type="entry name" value="SMALL RIBOSOMAL SUBUNIT PROTEIN US13"/>
    <property type="match status" value="1"/>
</dbReference>
<dbReference type="PROSITE" id="PS00646">
    <property type="entry name" value="RIBOSOMAL_S13_1"/>
    <property type="match status" value="1"/>
</dbReference>
<keyword evidence="5 7" id="KW-0687">Ribonucleoprotein</keyword>